<reference evidence="2" key="1">
    <citation type="journal article" date="2020" name="Stud. Mycol.">
        <title>101 Dothideomycetes genomes: a test case for predicting lifestyles and emergence of pathogens.</title>
        <authorList>
            <person name="Haridas S."/>
            <person name="Albert R."/>
            <person name="Binder M."/>
            <person name="Bloem J."/>
            <person name="Labutti K."/>
            <person name="Salamov A."/>
            <person name="Andreopoulos B."/>
            <person name="Baker S."/>
            <person name="Barry K."/>
            <person name="Bills G."/>
            <person name="Bluhm B."/>
            <person name="Cannon C."/>
            <person name="Castanera R."/>
            <person name="Culley D."/>
            <person name="Daum C."/>
            <person name="Ezra D."/>
            <person name="Gonzalez J."/>
            <person name="Henrissat B."/>
            <person name="Kuo A."/>
            <person name="Liang C."/>
            <person name="Lipzen A."/>
            <person name="Lutzoni F."/>
            <person name="Magnuson J."/>
            <person name="Mondo S."/>
            <person name="Nolan M."/>
            <person name="Ohm R."/>
            <person name="Pangilinan J."/>
            <person name="Park H.-J."/>
            <person name="Ramirez L."/>
            <person name="Alfaro M."/>
            <person name="Sun H."/>
            <person name="Tritt A."/>
            <person name="Yoshinaga Y."/>
            <person name="Zwiers L.-H."/>
            <person name="Turgeon B."/>
            <person name="Goodwin S."/>
            <person name="Spatafora J."/>
            <person name="Crous P."/>
            <person name="Grigoriev I."/>
        </authorList>
    </citation>
    <scope>NUCLEOTIDE SEQUENCE</scope>
    <source>
        <strain evidence="2">CBS 207.26</strain>
    </source>
</reference>
<sequence>EDTSQLDLDEQALEAAKVSMYKEKRLRIFFLCLGENLPIERRIQEFSTLGDLSKHLKRKHLQYIKEGDSLRCKLCQVSLAHKMHLQRHALEVHGTVL</sequence>
<evidence type="ECO:0000313" key="3">
    <source>
        <dbReference type="Proteomes" id="UP000800200"/>
    </source>
</evidence>
<evidence type="ECO:0000259" key="1">
    <source>
        <dbReference type="PROSITE" id="PS00028"/>
    </source>
</evidence>
<dbReference type="EMBL" id="ML994639">
    <property type="protein sequence ID" value="KAF2184180.1"/>
    <property type="molecule type" value="Genomic_DNA"/>
</dbReference>
<name>A0A6A6E215_9PEZI</name>
<dbReference type="PROSITE" id="PS00028">
    <property type="entry name" value="ZINC_FINGER_C2H2_1"/>
    <property type="match status" value="1"/>
</dbReference>
<dbReference type="OrthoDB" id="4485682at2759"/>
<dbReference type="Proteomes" id="UP000800200">
    <property type="component" value="Unassembled WGS sequence"/>
</dbReference>
<evidence type="ECO:0000313" key="2">
    <source>
        <dbReference type="EMBL" id="KAF2184180.1"/>
    </source>
</evidence>
<accession>A0A6A6E215</accession>
<feature type="domain" description="C2H2-type" evidence="1">
    <location>
        <begin position="72"/>
        <end position="93"/>
    </location>
</feature>
<proteinExistence type="predicted"/>
<dbReference type="InterPro" id="IPR013087">
    <property type="entry name" value="Znf_C2H2_type"/>
</dbReference>
<gene>
    <name evidence="2" type="ORF">K469DRAFT_580926</name>
</gene>
<keyword evidence="3" id="KW-1185">Reference proteome</keyword>
<dbReference type="Gene3D" id="3.30.160.60">
    <property type="entry name" value="Classic Zinc Finger"/>
    <property type="match status" value="1"/>
</dbReference>
<feature type="non-terminal residue" evidence="2">
    <location>
        <position position="1"/>
    </location>
</feature>
<protein>
    <recommendedName>
        <fullName evidence="1">C2H2-type domain-containing protein</fullName>
    </recommendedName>
</protein>
<organism evidence="2 3">
    <name type="scientific">Zopfia rhizophila CBS 207.26</name>
    <dbReference type="NCBI Taxonomy" id="1314779"/>
    <lineage>
        <taxon>Eukaryota</taxon>
        <taxon>Fungi</taxon>
        <taxon>Dikarya</taxon>
        <taxon>Ascomycota</taxon>
        <taxon>Pezizomycotina</taxon>
        <taxon>Dothideomycetes</taxon>
        <taxon>Dothideomycetes incertae sedis</taxon>
        <taxon>Zopfiaceae</taxon>
        <taxon>Zopfia</taxon>
    </lineage>
</organism>
<dbReference type="AlphaFoldDB" id="A0A6A6E215"/>